<keyword evidence="3 5" id="KW-1133">Transmembrane helix</keyword>
<evidence type="ECO:0000256" key="1">
    <source>
        <dbReference type="ARBA" id="ARBA00004141"/>
    </source>
</evidence>
<feature type="transmembrane region" description="Helical" evidence="5">
    <location>
        <begin position="159"/>
        <end position="180"/>
    </location>
</feature>
<dbReference type="GO" id="GO:0004930">
    <property type="term" value="F:G protein-coupled receptor activity"/>
    <property type="evidence" value="ECO:0007669"/>
    <property type="project" value="InterPro"/>
</dbReference>
<dbReference type="GO" id="GO:0007166">
    <property type="term" value="P:cell surface receptor signaling pathway"/>
    <property type="evidence" value="ECO:0007669"/>
    <property type="project" value="InterPro"/>
</dbReference>
<accession>Q4TIK4</accession>
<protein>
    <submittedName>
        <fullName evidence="7">(spotted green pufferfish) hypothetical protein</fullName>
    </submittedName>
</protein>
<dbReference type="Pfam" id="PF00002">
    <property type="entry name" value="7tm_2"/>
    <property type="match status" value="1"/>
</dbReference>
<dbReference type="EMBL" id="CAAE01002035">
    <property type="protein sequence ID" value="CAF87278.1"/>
    <property type="molecule type" value="Genomic_DNA"/>
</dbReference>
<reference evidence="7" key="1">
    <citation type="journal article" date="2004" name="Nature">
        <title>Genome duplication in the teleost fish Tetraodon nigroviridis reveals the early vertebrate proto-karyotype.</title>
        <authorList>
            <person name="Jaillon O."/>
            <person name="Aury J.-M."/>
            <person name="Brunet F."/>
            <person name="Petit J.-L."/>
            <person name="Stange-Thomann N."/>
            <person name="Mauceli E."/>
            <person name="Bouneau L."/>
            <person name="Fischer C."/>
            <person name="Ozouf-Costaz C."/>
            <person name="Bernot A."/>
            <person name="Nicaud S."/>
            <person name="Jaffe D."/>
            <person name="Fisher S."/>
            <person name="Lutfalla G."/>
            <person name="Dossat C."/>
            <person name="Segurens B."/>
            <person name="Dasilva C."/>
            <person name="Salanoubat M."/>
            <person name="Levy M."/>
            <person name="Boudet N."/>
            <person name="Castellano S."/>
            <person name="Anthouard V."/>
            <person name="Jubin C."/>
            <person name="Castelli V."/>
            <person name="Katinka M."/>
            <person name="Vacherie B."/>
            <person name="Biemont C."/>
            <person name="Skalli Z."/>
            <person name="Cattolico L."/>
            <person name="Poulain J."/>
            <person name="De Berardinis V."/>
            <person name="Cruaud C."/>
            <person name="Duprat S."/>
            <person name="Brottier P."/>
            <person name="Coutanceau J.-P."/>
            <person name="Gouzy J."/>
            <person name="Parra G."/>
            <person name="Lardier G."/>
            <person name="Chapple C."/>
            <person name="McKernan K.J."/>
            <person name="McEwan P."/>
            <person name="Bosak S."/>
            <person name="Kellis M."/>
            <person name="Volff J.-N."/>
            <person name="Guigo R."/>
            <person name="Zody M.C."/>
            <person name="Mesirov J."/>
            <person name="Lindblad-Toh K."/>
            <person name="Birren B."/>
            <person name="Nusbaum C."/>
            <person name="Kahn D."/>
            <person name="Robinson-Rechavi M."/>
            <person name="Laudet V."/>
            <person name="Schachter V."/>
            <person name="Quetier F."/>
            <person name="Saurin W."/>
            <person name="Scarpelli C."/>
            <person name="Wincker P."/>
            <person name="Lander E.S."/>
            <person name="Weissenbach J."/>
            <person name="Roest Crollius H."/>
        </authorList>
    </citation>
    <scope>NUCLEOTIDE SEQUENCE [LARGE SCALE GENOMIC DNA]</scope>
</reference>
<comment type="subcellular location">
    <subcellularLocation>
        <location evidence="1">Membrane</location>
        <topology evidence="1">Multi-pass membrane protein</topology>
    </subcellularLocation>
</comment>
<feature type="transmembrane region" description="Helical" evidence="5">
    <location>
        <begin position="16"/>
        <end position="36"/>
    </location>
</feature>
<gene>
    <name evidence="7" type="ORF">GSTENG00037574001</name>
</gene>
<organism evidence="7">
    <name type="scientific">Tetraodon nigroviridis</name>
    <name type="common">Spotted green pufferfish</name>
    <name type="synonym">Chelonodon nigroviridis</name>
    <dbReference type="NCBI Taxonomy" id="99883"/>
    <lineage>
        <taxon>Eukaryota</taxon>
        <taxon>Metazoa</taxon>
        <taxon>Chordata</taxon>
        <taxon>Craniata</taxon>
        <taxon>Vertebrata</taxon>
        <taxon>Euteleostomi</taxon>
        <taxon>Actinopterygii</taxon>
        <taxon>Neopterygii</taxon>
        <taxon>Teleostei</taxon>
        <taxon>Neoteleostei</taxon>
        <taxon>Acanthomorphata</taxon>
        <taxon>Eupercaria</taxon>
        <taxon>Tetraodontiformes</taxon>
        <taxon>Tetradontoidea</taxon>
        <taxon>Tetraodontidae</taxon>
        <taxon>Tetraodon</taxon>
    </lineage>
</organism>
<dbReference type="OrthoDB" id="1100386at2759"/>
<dbReference type="PANTHER" id="PTHR47767:SF1">
    <property type="entry name" value="ADHESION G PROTEIN-COUPLED RECEPTOR G7"/>
    <property type="match status" value="1"/>
</dbReference>
<evidence type="ECO:0000256" key="4">
    <source>
        <dbReference type="ARBA" id="ARBA00023136"/>
    </source>
</evidence>
<evidence type="ECO:0000256" key="2">
    <source>
        <dbReference type="ARBA" id="ARBA00022692"/>
    </source>
</evidence>
<evidence type="ECO:0000259" key="6">
    <source>
        <dbReference type="PROSITE" id="PS50261"/>
    </source>
</evidence>
<dbReference type="InterPro" id="IPR017981">
    <property type="entry name" value="GPCR_2-like_7TM"/>
</dbReference>
<name>Q4TIK4_TETNG</name>
<keyword evidence="4 5" id="KW-0472">Membrane</keyword>
<feature type="domain" description="G-protein coupled receptors family 2 profile 2" evidence="6">
    <location>
        <begin position="1"/>
        <end position="194"/>
    </location>
</feature>
<dbReference type="KEGG" id="tng:GSTEN00037574G001"/>
<evidence type="ECO:0000256" key="5">
    <source>
        <dbReference type="SAM" id="Phobius"/>
    </source>
</evidence>
<proteinExistence type="predicted"/>
<dbReference type="PROSITE" id="PS50261">
    <property type="entry name" value="G_PROTEIN_RECEP_F2_4"/>
    <property type="match status" value="1"/>
</dbReference>
<dbReference type="AlphaFoldDB" id="Q4TIK4"/>
<dbReference type="Gene3D" id="1.20.1070.10">
    <property type="entry name" value="Rhodopsin 7-helix transmembrane proteins"/>
    <property type="match status" value="1"/>
</dbReference>
<comment type="caution">
    <text evidence="7">The sequence shown here is derived from an EMBL/GenBank/DDBJ whole genome shotgun (WGS) entry which is preliminary data.</text>
</comment>
<dbReference type="GO" id="GO:0016020">
    <property type="term" value="C:membrane"/>
    <property type="evidence" value="ECO:0007669"/>
    <property type="project" value="UniProtKB-SubCell"/>
</dbReference>
<evidence type="ECO:0000256" key="3">
    <source>
        <dbReference type="ARBA" id="ARBA00022989"/>
    </source>
</evidence>
<dbReference type="InterPro" id="IPR000832">
    <property type="entry name" value="GPCR_2_secretin-like"/>
</dbReference>
<sequence>FFNFFGDSNRSIKTRAVLLSIYVTLLAFIITFLSGVTNLTRRYDDTRHPALESNAIPASDRYVEPDSGPCTAVAALLHFFLLASFSWNCVYGTQLVVLLRSLQSSLPSHWSTLSHAVGWGVPAVVVATTLAIAYRVDNPLGCWLAALDKNKSFDYSKPMFWGFLLPVGVILVYNLVLLVLTSMTTCKTNKSLQR</sequence>
<keyword evidence="2 5" id="KW-0812">Transmembrane</keyword>
<feature type="transmembrane region" description="Helical" evidence="5">
    <location>
        <begin position="72"/>
        <end position="91"/>
    </location>
</feature>
<feature type="transmembrane region" description="Helical" evidence="5">
    <location>
        <begin position="112"/>
        <end position="134"/>
    </location>
</feature>
<dbReference type="InterPro" id="IPR053066">
    <property type="entry name" value="ADGR_G7"/>
</dbReference>
<feature type="non-terminal residue" evidence="7">
    <location>
        <position position="1"/>
    </location>
</feature>
<dbReference type="PANTHER" id="PTHR47767">
    <property type="entry name" value="ADHESION G PROTEIN-COUPLED RECEPTOR G7"/>
    <property type="match status" value="1"/>
</dbReference>
<reference evidence="7" key="2">
    <citation type="submission" date="2004-02" db="EMBL/GenBank/DDBJ databases">
        <authorList>
            <consortium name="Genoscope"/>
            <consortium name="Whitehead Institute Centre for Genome Research"/>
        </authorList>
    </citation>
    <scope>NUCLEOTIDE SEQUENCE</scope>
</reference>
<evidence type="ECO:0000313" key="7">
    <source>
        <dbReference type="EMBL" id="CAF87278.1"/>
    </source>
</evidence>